<keyword evidence="8 9" id="KW-0472">Membrane</keyword>
<dbReference type="InterPro" id="IPR047809">
    <property type="entry name" value="COQ7_proteobact"/>
</dbReference>
<feature type="binding site" evidence="9">
    <location>
        <position position="93"/>
    </location>
    <ligand>
        <name>Fe cation</name>
        <dbReference type="ChEBI" id="CHEBI:24875"/>
        <label>1</label>
    </ligand>
</feature>
<comment type="function">
    <text evidence="9">Catalyzes the hydroxylation of 2-nonaprenyl-3-methyl-6-methoxy-1,4-benzoquinol during ubiquinone biosynthesis.</text>
</comment>
<dbReference type="NCBIfam" id="NF033656">
    <property type="entry name" value="DMQ_monoox_COQ7"/>
    <property type="match status" value="1"/>
</dbReference>
<dbReference type="EC" id="1.14.99.60" evidence="9"/>
<protein>
    <recommendedName>
        <fullName evidence="9">3-demethoxyubiquinol 3-hydroxylase</fullName>
        <shortName evidence="9">DMQ hydroxylase</shortName>
        <ecNumber evidence="9">1.14.99.60</ecNumber>
    </recommendedName>
    <alternativeName>
        <fullName evidence="9">2-nonaprenyl-3-methyl-6-methoxy-1,4-benzoquinol hydroxylase</fullName>
    </alternativeName>
</protein>
<dbReference type="EMBL" id="JABMOJ010000384">
    <property type="protein sequence ID" value="NQV65741.1"/>
    <property type="molecule type" value="Genomic_DNA"/>
</dbReference>
<dbReference type="GO" id="GO:0005886">
    <property type="term" value="C:plasma membrane"/>
    <property type="evidence" value="ECO:0007669"/>
    <property type="project" value="UniProtKB-SubCell"/>
</dbReference>
<dbReference type="GO" id="GO:0046872">
    <property type="term" value="F:metal ion binding"/>
    <property type="evidence" value="ECO:0007669"/>
    <property type="project" value="UniProtKB-KW"/>
</dbReference>
<evidence type="ECO:0000256" key="8">
    <source>
        <dbReference type="ARBA" id="ARBA00023136"/>
    </source>
</evidence>
<dbReference type="GO" id="GO:0006744">
    <property type="term" value="P:ubiquinone biosynthetic process"/>
    <property type="evidence" value="ECO:0007669"/>
    <property type="project" value="UniProtKB-UniRule"/>
</dbReference>
<keyword evidence="3 9" id="KW-0831">Ubiquinone biosynthesis</keyword>
<proteinExistence type="inferred from homology"/>
<comment type="subcellular location">
    <subcellularLocation>
        <location evidence="9">Cell membrane</location>
        <topology evidence="9">Peripheral membrane protein</topology>
    </subcellularLocation>
</comment>
<dbReference type="AlphaFoldDB" id="A0A972VY55"/>
<dbReference type="HAMAP" id="MF_01658">
    <property type="entry name" value="COQ7"/>
    <property type="match status" value="1"/>
</dbReference>
<comment type="similarity">
    <text evidence="9">Belongs to the COQ7 family.</text>
</comment>
<evidence type="ECO:0000256" key="4">
    <source>
        <dbReference type="ARBA" id="ARBA00022723"/>
    </source>
</evidence>
<evidence type="ECO:0000256" key="9">
    <source>
        <dbReference type="HAMAP-Rule" id="MF_01658"/>
    </source>
</evidence>
<keyword evidence="4 9" id="KW-0479">Metal-binding</keyword>
<comment type="pathway">
    <text evidence="1 9">Cofactor biosynthesis; ubiquinone biosynthesis.</text>
</comment>
<dbReference type="PANTHER" id="PTHR11237">
    <property type="entry name" value="COENZYME Q10 BIOSYNTHESIS PROTEIN 7"/>
    <property type="match status" value="1"/>
</dbReference>
<keyword evidence="2 9" id="KW-1003">Cell membrane</keyword>
<accession>A0A972VY55</accession>
<feature type="binding site" evidence="9">
    <location>
        <position position="90"/>
    </location>
    <ligand>
        <name>Fe cation</name>
        <dbReference type="ChEBI" id="CHEBI:24875"/>
        <label>2</label>
    </ligand>
</feature>
<evidence type="ECO:0000256" key="10">
    <source>
        <dbReference type="SAM" id="MobiDB-lite"/>
    </source>
</evidence>
<sequence>MHQSAIDNLINGIDAALRTVSGAVGQPDRPSPARGSQDTHLSSEQKLKAARLMRINHCGEVCAQALYRGQALTAKNVGAVDTLDQAAAEEADHLAWCQTRIKELDSHVSYLNPLWYAASFSMGALTGLLGDKVNLGFVAATEEEVCKHLDRHLALLPEEDHKSRQILTQMREDELRHKDNALTAGGANFPAPVKSLMHKVSSLMTKSTYWI</sequence>
<dbReference type="InterPro" id="IPR009078">
    <property type="entry name" value="Ferritin-like_SF"/>
</dbReference>
<comment type="cofactor">
    <cofactor evidence="9">
        <name>Fe cation</name>
        <dbReference type="ChEBI" id="CHEBI:24875"/>
    </cofactor>
    <text evidence="9">Binds 2 iron ions per subunit.</text>
</comment>
<evidence type="ECO:0000256" key="7">
    <source>
        <dbReference type="ARBA" id="ARBA00023033"/>
    </source>
</evidence>
<organism evidence="11 12">
    <name type="scientific">SAR86 cluster bacterium</name>
    <dbReference type="NCBI Taxonomy" id="2030880"/>
    <lineage>
        <taxon>Bacteria</taxon>
        <taxon>Pseudomonadati</taxon>
        <taxon>Pseudomonadota</taxon>
        <taxon>Gammaproteobacteria</taxon>
        <taxon>SAR86 cluster</taxon>
    </lineage>
</organism>
<keyword evidence="5 9" id="KW-0560">Oxidoreductase</keyword>
<feature type="binding site" evidence="9">
    <location>
        <position position="142"/>
    </location>
    <ligand>
        <name>Fe cation</name>
        <dbReference type="ChEBI" id="CHEBI:24875"/>
        <label>2</label>
    </ligand>
</feature>
<evidence type="ECO:0000256" key="6">
    <source>
        <dbReference type="ARBA" id="ARBA00023004"/>
    </source>
</evidence>
<dbReference type="PANTHER" id="PTHR11237:SF4">
    <property type="entry name" value="5-DEMETHOXYUBIQUINONE HYDROXYLASE, MITOCHONDRIAL"/>
    <property type="match status" value="1"/>
</dbReference>
<evidence type="ECO:0000313" key="12">
    <source>
        <dbReference type="Proteomes" id="UP000754644"/>
    </source>
</evidence>
<comment type="caution">
    <text evidence="11">The sequence shown here is derived from an EMBL/GenBank/DDBJ whole genome shotgun (WGS) entry which is preliminary data.</text>
</comment>
<dbReference type="Gene3D" id="1.20.1260.10">
    <property type="match status" value="1"/>
</dbReference>
<evidence type="ECO:0000256" key="5">
    <source>
        <dbReference type="ARBA" id="ARBA00023002"/>
    </source>
</evidence>
<feature type="binding site" evidence="9">
    <location>
        <position position="174"/>
    </location>
    <ligand>
        <name>Fe cation</name>
        <dbReference type="ChEBI" id="CHEBI:24875"/>
        <label>1</label>
    </ligand>
</feature>
<dbReference type="SUPFAM" id="SSF47240">
    <property type="entry name" value="Ferritin-like"/>
    <property type="match status" value="1"/>
</dbReference>
<name>A0A972VY55_9GAMM</name>
<dbReference type="CDD" id="cd01042">
    <property type="entry name" value="DMQH"/>
    <property type="match status" value="1"/>
</dbReference>
<evidence type="ECO:0000256" key="1">
    <source>
        <dbReference type="ARBA" id="ARBA00004749"/>
    </source>
</evidence>
<reference evidence="11" key="1">
    <citation type="submission" date="2020-05" db="EMBL/GenBank/DDBJ databases">
        <title>Sulfur intermediates as new biogeochemical hubs in an aquatic model microbial ecosystem.</title>
        <authorList>
            <person name="Vigneron A."/>
        </authorList>
    </citation>
    <scope>NUCLEOTIDE SEQUENCE</scope>
    <source>
        <strain evidence="11">Bin.250</strain>
    </source>
</reference>
<feature type="binding site" evidence="9">
    <location>
        <position position="174"/>
    </location>
    <ligand>
        <name>Fe cation</name>
        <dbReference type="ChEBI" id="CHEBI:24875"/>
        <label>2</label>
    </ligand>
</feature>
<dbReference type="GO" id="GO:0008682">
    <property type="term" value="F:3-demethoxyubiquinol 3-hydroxylase activity"/>
    <property type="evidence" value="ECO:0007669"/>
    <property type="project" value="UniProtKB-EC"/>
</dbReference>
<dbReference type="Pfam" id="PF03232">
    <property type="entry name" value="COQ7"/>
    <property type="match status" value="1"/>
</dbReference>
<evidence type="ECO:0000313" key="11">
    <source>
        <dbReference type="EMBL" id="NQV65741.1"/>
    </source>
</evidence>
<keyword evidence="6 9" id="KW-0408">Iron</keyword>
<dbReference type="InterPro" id="IPR011566">
    <property type="entry name" value="Ubq_synth_Coq7"/>
</dbReference>
<keyword evidence="7 9" id="KW-0503">Monooxygenase</keyword>
<feature type="binding site" evidence="9">
    <location>
        <position position="90"/>
    </location>
    <ligand>
        <name>Fe cation</name>
        <dbReference type="ChEBI" id="CHEBI:24875"/>
        <label>1</label>
    </ligand>
</feature>
<feature type="binding site" evidence="9">
    <location>
        <position position="177"/>
    </location>
    <ligand>
        <name>Fe cation</name>
        <dbReference type="ChEBI" id="CHEBI:24875"/>
        <label>2</label>
    </ligand>
</feature>
<feature type="binding site" evidence="9">
    <location>
        <position position="60"/>
    </location>
    <ligand>
        <name>Fe cation</name>
        <dbReference type="ChEBI" id="CHEBI:24875"/>
        <label>1</label>
    </ligand>
</feature>
<comment type="catalytic activity">
    <reaction evidence="9">
        <text>a 5-methoxy-2-methyl-3-(all-trans-polyprenyl)benzene-1,4-diol + AH2 + O2 = a 3-demethylubiquinol + A + H2O</text>
        <dbReference type="Rhea" id="RHEA:50908"/>
        <dbReference type="Rhea" id="RHEA-COMP:10859"/>
        <dbReference type="Rhea" id="RHEA-COMP:10914"/>
        <dbReference type="ChEBI" id="CHEBI:13193"/>
        <dbReference type="ChEBI" id="CHEBI:15377"/>
        <dbReference type="ChEBI" id="CHEBI:15379"/>
        <dbReference type="ChEBI" id="CHEBI:17499"/>
        <dbReference type="ChEBI" id="CHEBI:84167"/>
        <dbReference type="ChEBI" id="CHEBI:84422"/>
        <dbReference type="EC" id="1.14.99.60"/>
    </reaction>
</comment>
<dbReference type="InterPro" id="IPR012347">
    <property type="entry name" value="Ferritin-like"/>
</dbReference>
<feature type="region of interest" description="Disordered" evidence="10">
    <location>
        <begin position="22"/>
        <end position="41"/>
    </location>
</feature>
<dbReference type="Proteomes" id="UP000754644">
    <property type="component" value="Unassembled WGS sequence"/>
</dbReference>
<evidence type="ECO:0000256" key="3">
    <source>
        <dbReference type="ARBA" id="ARBA00022688"/>
    </source>
</evidence>
<gene>
    <name evidence="9 11" type="primary">coq7</name>
    <name evidence="11" type="ORF">HQ497_10290</name>
</gene>
<evidence type="ECO:0000256" key="2">
    <source>
        <dbReference type="ARBA" id="ARBA00022475"/>
    </source>
</evidence>